<dbReference type="RefSeq" id="WP_120734755.1">
    <property type="nucleotide sequence ID" value="NZ_CP032568.1"/>
</dbReference>
<dbReference type="EMBL" id="CP032568">
    <property type="protein sequence ID" value="AYF72812.1"/>
    <property type="molecule type" value="Genomic_DNA"/>
</dbReference>
<dbReference type="Gene3D" id="1.10.10.60">
    <property type="entry name" value="Homeodomain-like"/>
    <property type="match status" value="1"/>
</dbReference>
<evidence type="ECO:0000256" key="4">
    <source>
        <dbReference type="PROSITE-ProRule" id="PRU00335"/>
    </source>
</evidence>
<dbReference type="OrthoDB" id="3818006at2"/>
<evidence type="ECO:0000256" key="1">
    <source>
        <dbReference type="ARBA" id="ARBA00023015"/>
    </source>
</evidence>
<organism evidence="7 8">
    <name type="scientific">Nocardia yunnanensis</name>
    <dbReference type="NCBI Taxonomy" id="2382165"/>
    <lineage>
        <taxon>Bacteria</taxon>
        <taxon>Bacillati</taxon>
        <taxon>Actinomycetota</taxon>
        <taxon>Actinomycetes</taxon>
        <taxon>Mycobacteriales</taxon>
        <taxon>Nocardiaceae</taxon>
        <taxon>Nocardia</taxon>
    </lineage>
</organism>
<evidence type="ECO:0000259" key="6">
    <source>
        <dbReference type="PROSITE" id="PS50977"/>
    </source>
</evidence>
<keyword evidence="5" id="KW-0472">Membrane</keyword>
<keyword evidence="1" id="KW-0805">Transcription regulation</keyword>
<dbReference type="SUPFAM" id="SSF48498">
    <property type="entry name" value="Tetracyclin repressor-like, C-terminal domain"/>
    <property type="match status" value="1"/>
</dbReference>
<feature type="domain" description="HTH tetR-type" evidence="6">
    <location>
        <begin position="20"/>
        <end position="80"/>
    </location>
</feature>
<feature type="transmembrane region" description="Helical" evidence="5">
    <location>
        <begin position="111"/>
        <end position="131"/>
    </location>
</feature>
<dbReference type="Pfam" id="PF00440">
    <property type="entry name" value="TetR_N"/>
    <property type="match status" value="1"/>
</dbReference>
<keyword evidence="5" id="KW-0812">Transmembrane</keyword>
<sequence>MPAAQPSPSVWARPRRERTALSAERIVAEAVSIMDAEGLDALSMRALGARLSAGATSMYRHVANREELLELAVDHVYAEIEVPHCVSAQHWRAAVTAAAQSMRAMVVRHRWITAVLPGVGLYYLGPNVLGLNERLRQVFDAAGFPAAEIDTAIAGVLGFVVGMAVAEASWFAKVARSGKTEQECLSELWPVFERAVTAYPRLAESVAARGKFEVSAVRDAKFRYGLDRLLDGLESRMDGSARR</sequence>
<name>A0A386Z4U8_9NOCA</name>
<dbReference type="InterPro" id="IPR009057">
    <property type="entry name" value="Homeodomain-like_sf"/>
</dbReference>
<dbReference type="Proteomes" id="UP000267164">
    <property type="component" value="Chromosome"/>
</dbReference>
<protein>
    <submittedName>
        <fullName evidence="7">TetR family transcriptional regulator</fullName>
    </submittedName>
</protein>
<dbReference type="GO" id="GO:0045892">
    <property type="term" value="P:negative regulation of DNA-templated transcription"/>
    <property type="evidence" value="ECO:0007669"/>
    <property type="project" value="InterPro"/>
</dbReference>
<keyword evidence="5" id="KW-1133">Transmembrane helix</keyword>
<proteinExistence type="predicted"/>
<keyword evidence="2 4" id="KW-0238">DNA-binding</keyword>
<keyword evidence="8" id="KW-1185">Reference proteome</keyword>
<keyword evidence="3" id="KW-0804">Transcription</keyword>
<dbReference type="Gene3D" id="1.10.357.10">
    <property type="entry name" value="Tetracycline Repressor, domain 2"/>
    <property type="match status" value="1"/>
</dbReference>
<evidence type="ECO:0000256" key="2">
    <source>
        <dbReference type="ARBA" id="ARBA00023125"/>
    </source>
</evidence>
<accession>A0A386Z4U8</accession>
<dbReference type="SUPFAM" id="SSF46689">
    <property type="entry name" value="Homeodomain-like"/>
    <property type="match status" value="1"/>
</dbReference>
<evidence type="ECO:0000313" key="7">
    <source>
        <dbReference type="EMBL" id="AYF72812.1"/>
    </source>
</evidence>
<dbReference type="KEGG" id="nyu:D7D52_01800"/>
<dbReference type="InterPro" id="IPR001647">
    <property type="entry name" value="HTH_TetR"/>
</dbReference>
<dbReference type="AlphaFoldDB" id="A0A386Z4U8"/>
<gene>
    <name evidence="7" type="ORF">D7D52_01800</name>
</gene>
<dbReference type="GO" id="GO:0003677">
    <property type="term" value="F:DNA binding"/>
    <property type="evidence" value="ECO:0007669"/>
    <property type="project" value="UniProtKB-UniRule"/>
</dbReference>
<feature type="DNA-binding region" description="H-T-H motif" evidence="4">
    <location>
        <begin position="43"/>
        <end position="62"/>
    </location>
</feature>
<dbReference type="Pfam" id="PF02909">
    <property type="entry name" value="TetR_C_1"/>
    <property type="match status" value="1"/>
</dbReference>
<reference evidence="7 8" key="1">
    <citation type="submission" date="2018-09" db="EMBL/GenBank/DDBJ databases">
        <title>Nocardia yunnanensis sp. nov., an actinomycete isolated from a soil sample.</title>
        <authorList>
            <person name="Zhang J."/>
        </authorList>
    </citation>
    <scope>NUCLEOTIDE SEQUENCE [LARGE SCALE GENOMIC DNA]</scope>
    <source>
        <strain evidence="7 8">CFHS0054</strain>
    </source>
</reference>
<feature type="transmembrane region" description="Helical" evidence="5">
    <location>
        <begin position="151"/>
        <end position="172"/>
    </location>
</feature>
<evidence type="ECO:0000256" key="3">
    <source>
        <dbReference type="ARBA" id="ARBA00023163"/>
    </source>
</evidence>
<evidence type="ECO:0000256" key="5">
    <source>
        <dbReference type="SAM" id="Phobius"/>
    </source>
</evidence>
<dbReference type="PROSITE" id="PS50977">
    <property type="entry name" value="HTH_TETR_2"/>
    <property type="match status" value="1"/>
</dbReference>
<evidence type="ECO:0000313" key="8">
    <source>
        <dbReference type="Proteomes" id="UP000267164"/>
    </source>
</evidence>
<dbReference type="InterPro" id="IPR036271">
    <property type="entry name" value="Tet_transcr_reg_TetR-rel_C_sf"/>
</dbReference>
<dbReference type="InterPro" id="IPR004111">
    <property type="entry name" value="Repressor_TetR_C"/>
</dbReference>